<evidence type="ECO:0000256" key="2">
    <source>
        <dbReference type="RuleBase" id="RU362119"/>
    </source>
</evidence>
<feature type="region of interest" description="Disordered" evidence="3">
    <location>
        <begin position="623"/>
        <end position="648"/>
    </location>
</feature>
<feature type="domain" description="5'-Nucleotidase C-terminal" evidence="5">
    <location>
        <begin position="333"/>
        <end position="488"/>
    </location>
</feature>
<feature type="compositionally biased region" description="Basic and acidic residues" evidence="3">
    <location>
        <begin position="636"/>
        <end position="648"/>
    </location>
</feature>
<dbReference type="PANTHER" id="PTHR11575:SF24">
    <property type="entry name" value="5'-NUCLEOTIDASE"/>
    <property type="match status" value="1"/>
</dbReference>
<dbReference type="GO" id="GO:0000166">
    <property type="term" value="F:nucleotide binding"/>
    <property type="evidence" value="ECO:0007669"/>
    <property type="project" value="UniProtKB-KW"/>
</dbReference>
<dbReference type="SUPFAM" id="SSF55816">
    <property type="entry name" value="5'-nucleotidase (syn. UDP-sugar hydrolase), C-terminal domain"/>
    <property type="match status" value="1"/>
</dbReference>
<dbReference type="Pfam" id="PF00149">
    <property type="entry name" value="Metallophos"/>
    <property type="match status" value="1"/>
</dbReference>
<evidence type="ECO:0000256" key="1">
    <source>
        <dbReference type="ARBA" id="ARBA00022729"/>
    </source>
</evidence>
<proteinExistence type="inferred from homology"/>
<dbReference type="RefSeq" id="WP_152204049.1">
    <property type="nucleotide sequence ID" value="NZ_VUKF01000041.1"/>
</dbReference>
<feature type="domain" description="Calcineurin-like phosphoesterase" evidence="4">
    <location>
        <begin position="46"/>
        <end position="245"/>
    </location>
</feature>
<comment type="similarity">
    <text evidence="2">Belongs to the 5'-nucleotidase family.</text>
</comment>
<gene>
    <name evidence="6" type="ORF">GB883_08115</name>
</gene>
<dbReference type="Pfam" id="PF02872">
    <property type="entry name" value="5_nucleotid_C"/>
    <property type="match status" value="1"/>
</dbReference>
<protein>
    <submittedName>
        <fullName evidence="6">Bifunctional metallophosphatase/5'-nucleotidase</fullName>
    </submittedName>
</protein>
<dbReference type="GO" id="GO:0008253">
    <property type="term" value="F:5'-nucleotidase activity"/>
    <property type="evidence" value="ECO:0007669"/>
    <property type="project" value="TreeGrafter"/>
</dbReference>
<dbReference type="InterPro" id="IPR004843">
    <property type="entry name" value="Calcineurin-like_PHP"/>
</dbReference>
<reference evidence="6 7" key="1">
    <citation type="submission" date="2019-10" db="EMBL/GenBank/DDBJ databases">
        <title>Georgenia wutianyii sp. nov. and Georgenia yuyongxinii sp. nov. isolated from plateau pika (Ochotona curzoniae) in the Qinghai-Tibet plateau of China.</title>
        <authorList>
            <person name="Tian Z."/>
        </authorList>
    </citation>
    <scope>NUCLEOTIDE SEQUENCE [LARGE SCALE GENOMIC DNA]</scope>
    <source>
        <strain evidence="6 7">DSM 21501</strain>
    </source>
</reference>
<dbReference type="PANTHER" id="PTHR11575">
    <property type="entry name" value="5'-NUCLEOTIDASE-RELATED"/>
    <property type="match status" value="1"/>
</dbReference>
<dbReference type="AlphaFoldDB" id="A0A7J5UQD3"/>
<dbReference type="EMBL" id="WHJE01000027">
    <property type="protein sequence ID" value="KAE8764622.1"/>
    <property type="molecule type" value="Genomic_DNA"/>
</dbReference>
<evidence type="ECO:0000313" key="6">
    <source>
        <dbReference type="EMBL" id="KAE8764622.1"/>
    </source>
</evidence>
<sequence>MTRDPSRPARLRPLAATCAVTVAALGLGALPAGANPHADGSVTLDILGITDFHGALAQAPALAGQVDALRAANPDTVLVSVGDNIGGSTYASAIQQDTPTIDVLNAMGLEASAVGNHEFDRGYADLAGRVADRAHWAYLGANVEGESPDLAPTHVWTSPSGVTVGFVGAVTDATAELVSAAGIAGISFTDEVAAVNAAAADLSDGDEANGEADVVVALVHEGATDALVTGLGGDVDALFTGHTHAVVDLDDRDIPVIQGGASGANLSRVSLTYDPTTDAVVGASSANIAIDAKSPVRDAEVQGIVDRALADAAVLGRQPVGTVAGAFDRATNSGADTGANRGAESPLGNLLGEVAQATAAAIGLEADFGIINPGGIRADLDADDDGTVTYQEAFDVQPFGNTIGTIDLTGAQVVTMLEQQFQPGASRPVLRLGLSDELEYVYDPTAAHGEHITAVYVDGAPLDPAATYTVASNTFLLGGQDGFEVFTEGTNLTETGIVDVQGLIDYLAAHPGLVPDLAQRSVGVTSRGALTADAPATLELSSLAFTASEPAPPTVSVSLDGSVLATAPVDATVTPNTDETGTATVTFTLPKKLAAGFDDLVITTDAGTAIAYPAAVDGRIPPGHRVEHPGQGNVPDHVRTRWAERAAR</sequence>
<dbReference type="GO" id="GO:0009166">
    <property type="term" value="P:nucleotide catabolic process"/>
    <property type="evidence" value="ECO:0007669"/>
    <property type="project" value="InterPro"/>
</dbReference>
<dbReference type="InterPro" id="IPR008334">
    <property type="entry name" value="5'-Nucleotdase_C"/>
</dbReference>
<dbReference type="SUPFAM" id="SSF56300">
    <property type="entry name" value="Metallo-dependent phosphatases"/>
    <property type="match status" value="1"/>
</dbReference>
<dbReference type="InterPro" id="IPR036907">
    <property type="entry name" value="5'-Nucleotdase_C_sf"/>
</dbReference>
<keyword evidence="7" id="KW-1185">Reference proteome</keyword>
<keyword evidence="1 2" id="KW-0732">Signal</keyword>
<evidence type="ECO:0000259" key="4">
    <source>
        <dbReference type="Pfam" id="PF00149"/>
    </source>
</evidence>
<feature type="chain" id="PRO_5029938598" evidence="2">
    <location>
        <begin position="35"/>
        <end position="648"/>
    </location>
</feature>
<dbReference type="Proteomes" id="UP000451860">
    <property type="component" value="Unassembled WGS sequence"/>
</dbReference>
<dbReference type="Gene3D" id="3.60.21.10">
    <property type="match status" value="1"/>
</dbReference>
<dbReference type="OrthoDB" id="1016457at2"/>
<dbReference type="GO" id="GO:0030288">
    <property type="term" value="C:outer membrane-bounded periplasmic space"/>
    <property type="evidence" value="ECO:0007669"/>
    <property type="project" value="TreeGrafter"/>
</dbReference>
<dbReference type="InterPro" id="IPR029052">
    <property type="entry name" value="Metallo-depent_PP-like"/>
</dbReference>
<evidence type="ECO:0000259" key="5">
    <source>
        <dbReference type="Pfam" id="PF02872"/>
    </source>
</evidence>
<evidence type="ECO:0000313" key="7">
    <source>
        <dbReference type="Proteomes" id="UP000451860"/>
    </source>
</evidence>
<accession>A0A7J5UQD3</accession>
<evidence type="ECO:0000256" key="3">
    <source>
        <dbReference type="SAM" id="MobiDB-lite"/>
    </source>
</evidence>
<name>A0A7J5UQD3_9MICO</name>
<keyword evidence="2" id="KW-0378">Hydrolase</keyword>
<dbReference type="PRINTS" id="PR01607">
    <property type="entry name" value="APYRASEFAMLY"/>
</dbReference>
<feature type="signal peptide" evidence="2">
    <location>
        <begin position="1"/>
        <end position="34"/>
    </location>
</feature>
<keyword evidence="2" id="KW-0547">Nucleotide-binding</keyword>
<organism evidence="6 7">
    <name type="scientific">Georgenia thermotolerans</name>
    <dbReference type="NCBI Taxonomy" id="527326"/>
    <lineage>
        <taxon>Bacteria</taxon>
        <taxon>Bacillati</taxon>
        <taxon>Actinomycetota</taxon>
        <taxon>Actinomycetes</taxon>
        <taxon>Micrococcales</taxon>
        <taxon>Bogoriellaceae</taxon>
        <taxon>Georgenia</taxon>
    </lineage>
</organism>
<comment type="caution">
    <text evidence="6">The sequence shown here is derived from an EMBL/GenBank/DDBJ whole genome shotgun (WGS) entry which is preliminary data.</text>
</comment>
<dbReference type="InterPro" id="IPR006179">
    <property type="entry name" value="5_nucleotidase/apyrase"/>
</dbReference>
<dbReference type="GO" id="GO:0008768">
    <property type="term" value="F:UDP-sugar diphosphatase activity"/>
    <property type="evidence" value="ECO:0007669"/>
    <property type="project" value="TreeGrafter"/>
</dbReference>
<dbReference type="Gene3D" id="3.90.780.10">
    <property type="entry name" value="5'-Nucleotidase, C-terminal domain"/>
    <property type="match status" value="1"/>
</dbReference>